<comment type="caution">
    <text evidence="2">The sequence shown here is derived from an EMBL/GenBank/DDBJ whole genome shotgun (WGS) entry which is preliminary data.</text>
</comment>
<dbReference type="Proteomes" id="UP001215280">
    <property type="component" value="Unassembled WGS sequence"/>
</dbReference>
<accession>A0AAD7K6R6</accession>
<evidence type="ECO:0000313" key="2">
    <source>
        <dbReference type="EMBL" id="KAJ7779340.1"/>
    </source>
</evidence>
<dbReference type="InterPro" id="IPR011333">
    <property type="entry name" value="SKP1/BTB/POZ_sf"/>
</dbReference>
<dbReference type="Pfam" id="PF00651">
    <property type="entry name" value="BTB"/>
    <property type="match status" value="1"/>
</dbReference>
<reference evidence="2" key="1">
    <citation type="submission" date="2023-03" db="EMBL/GenBank/DDBJ databases">
        <title>Massive genome expansion in bonnet fungi (Mycena s.s.) driven by repeated elements and novel gene families across ecological guilds.</title>
        <authorList>
            <consortium name="Lawrence Berkeley National Laboratory"/>
            <person name="Harder C.B."/>
            <person name="Miyauchi S."/>
            <person name="Viragh M."/>
            <person name="Kuo A."/>
            <person name="Thoen E."/>
            <person name="Andreopoulos B."/>
            <person name="Lu D."/>
            <person name="Skrede I."/>
            <person name="Drula E."/>
            <person name="Henrissat B."/>
            <person name="Morin E."/>
            <person name="Kohler A."/>
            <person name="Barry K."/>
            <person name="LaButti K."/>
            <person name="Morin E."/>
            <person name="Salamov A."/>
            <person name="Lipzen A."/>
            <person name="Mereny Z."/>
            <person name="Hegedus B."/>
            <person name="Baldrian P."/>
            <person name="Stursova M."/>
            <person name="Weitz H."/>
            <person name="Taylor A."/>
            <person name="Grigoriev I.V."/>
            <person name="Nagy L.G."/>
            <person name="Martin F."/>
            <person name="Kauserud H."/>
        </authorList>
    </citation>
    <scope>NUCLEOTIDE SEQUENCE</scope>
    <source>
        <strain evidence="2">CBHHK188m</strain>
    </source>
</reference>
<dbReference type="EMBL" id="JARJLG010000007">
    <property type="protein sequence ID" value="KAJ7779340.1"/>
    <property type="molecule type" value="Genomic_DNA"/>
</dbReference>
<dbReference type="CDD" id="cd18186">
    <property type="entry name" value="BTB_POZ_ZBTB_KLHL-like"/>
    <property type="match status" value="1"/>
</dbReference>
<dbReference type="AlphaFoldDB" id="A0AAD7K6R6"/>
<evidence type="ECO:0000313" key="3">
    <source>
        <dbReference type="Proteomes" id="UP001215280"/>
    </source>
</evidence>
<dbReference type="SUPFAM" id="SSF54695">
    <property type="entry name" value="POZ domain"/>
    <property type="match status" value="1"/>
</dbReference>
<proteinExistence type="predicted"/>
<sequence length="314" mass="35046">MENDDTRVEDLWFSNDSLVIKAEKSIFQVSRSILAARSSVFADMVAFPQPANGETECSTTVDGSPIVFLHDSASDVSAFLKAIFDSSYFMPAPAPIELDAVLGILRLSHKYNVHYLYLRALEHLSVRFGPLSLDDYRSPVAPDHIIYTQSPALSYFKVISAALEANALWLLPIPYYLATSCSQETLREARAAGADERLVQTCMAEHAYLVRGTAKVNIFLLHRCGPNCASPEACAEHRHQLLNGVFQCFWDDELDHTPLDDWPEDGWGDLSGLCANCVLRARSTHGGVLQELWDELPQRYGLPSWPELNAMRPQ</sequence>
<evidence type="ECO:0000259" key="1">
    <source>
        <dbReference type="Pfam" id="PF00651"/>
    </source>
</evidence>
<feature type="domain" description="BTB" evidence="1">
    <location>
        <begin position="19"/>
        <end position="117"/>
    </location>
</feature>
<organism evidence="2 3">
    <name type="scientific">Mycena maculata</name>
    <dbReference type="NCBI Taxonomy" id="230809"/>
    <lineage>
        <taxon>Eukaryota</taxon>
        <taxon>Fungi</taxon>
        <taxon>Dikarya</taxon>
        <taxon>Basidiomycota</taxon>
        <taxon>Agaricomycotina</taxon>
        <taxon>Agaricomycetes</taxon>
        <taxon>Agaricomycetidae</taxon>
        <taxon>Agaricales</taxon>
        <taxon>Marasmiineae</taxon>
        <taxon>Mycenaceae</taxon>
        <taxon>Mycena</taxon>
    </lineage>
</organism>
<keyword evidence="3" id="KW-1185">Reference proteome</keyword>
<dbReference type="InterPro" id="IPR000210">
    <property type="entry name" value="BTB/POZ_dom"/>
</dbReference>
<dbReference type="Gene3D" id="3.30.710.10">
    <property type="entry name" value="Potassium Channel Kv1.1, Chain A"/>
    <property type="match status" value="1"/>
</dbReference>
<protein>
    <recommendedName>
        <fullName evidence="1">BTB domain-containing protein</fullName>
    </recommendedName>
</protein>
<gene>
    <name evidence="2" type="ORF">DFH07DRAFT_876062</name>
</gene>
<name>A0AAD7K6R6_9AGAR</name>